<dbReference type="Gene3D" id="3.30.110.170">
    <property type="entry name" value="Protein of unknown function (DUF541), domain 1"/>
    <property type="match status" value="1"/>
</dbReference>
<organism evidence="2 3">
    <name type="scientific">Pseudoponticoccus marisrubri</name>
    <dbReference type="NCBI Taxonomy" id="1685382"/>
    <lineage>
        <taxon>Bacteria</taxon>
        <taxon>Pseudomonadati</taxon>
        <taxon>Pseudomonadota</taxon>
        <taxon>Alphaproteobacteria</taxon>
        <taxon>Rhodobacterales</taxon>
        <taxon>Roseobacteraceae</taxon>
        <taxon>Pseudoponticoccus</taxon>
    </lineage>
</organism>
<reference evidence="2 3" key="1">
    <citation type="submission" date="2015-12" db="EMBL/GenBank/DDBJ databases">
        <authorList>
            <person name="Shamseldin A."/>
            <person name="Moawad H."/>
            <person name="Abd El-Rahim W.M."/>
            <person name="Sadowsky M.J."/>
        </authorList>
    </citation>
    <scope>NUCLEOTIDE SEQUENCE [LARGE SCALE GENOMIC DNA]</scope>
    <source>
        <strain evidence="2 3">SJ5A-1</strain>
    </source>
</reference>
<keyword evidence="3" id="KW-1185">Reference proteome</keyword>
<dbReference type="Proteomes" id="UP000054396">
    <property type="component" value="Unassembled WGS sequence"/>
</dbReference>
<feature type="signal peptide" evidence="1">
    <location>
        <begin position="1"/>
        <end position="18"/>
    </location>
</feature>
<accession>A0A0W7WN74</accession>
<keyword evidence="1" id="KW-0732">Signal</keyword>
<dbReference type="InterPro" id="IPR007497">
    <property type="entry name" value="SIMPL/DUF541"/>
</dbReference>
<gene>
    <name evidence="2" type="ORF">AVJ23_05620</name>
</gene>
<dbReference type="GO" id="GO:0006974">
    <property type="term" value="P:DNA damage response"/>
    <property type="evidence" value="ECO:0007669"/>
    <property type="project" value="TreeGrafter"/>
</dbReference>
<dbReference type="RefSeq" id="WP_058861170.1">
    <property type="nucleotide sequence ID" value="NZ_LPXO01000002.1"/>
</dbReference>
<sequence>MRILTPILFLLAALPALAQPLPSITVSGEARVTAVPDMASVSVGARFAGDTAVEAMNRTSEALDAVIARLADEGIAPRDMQTAALRVSERVRYDRESGIDIHEGFEASNTLTVRVRDLDRLGPVLGAVLGDGANTLSGLNFGLQDPGPLEDEARRRAVADAIHKAGLYAEAAGVPLGRLIEIRDTAQPMVPSQMMRSERMVVEAAPADVPIAAGEIEARAEVTLVYALGD</sequence>
<dbReference type="EMBL" id="LPXO01000002">
    <property type="protein sequence ID" value="KUF12051.1"/>
    <property type="molecule type" value="Genomic_DNA"/>
</dbReference>
<protein>
    <recommendedName>
        <fullName evidence="4">SIMPL domain-containing protein</fullName>
    </recommendedName>
</protein>
<dbReference type="OrthoDB" id="9813144at2"/>
<feature type="chain" id="PRO_5006936497" description="SIMPL domain-containing protein" evidence="1">
    <location>
        <begin position="19"/>
        <end position="230"/>
    </location>
</feature>
<dbReference type="STRING" id="1685382.AVJ23_05620"/>
<dbReference type="AlphaFoldDB" id="A0A0W7WN74"/>
<evidence type="ECO:0000313" key="3">
    <source>
        <dbReference type="Proteomes" id="UP000054396"/>
    </source>
</evidence>
<dbReference type="PANTHER" id="PTHR34387">
    <property type="entry name" value="SLR1258 PROTEIN"/>
    <property type="match status" value="1"/>
</dbReference>
<comment type="caution">
    <text evidence="2">The sequence shown here is derived from an EMBL/GenBank/DDBJ whole genome shotgun (WGS) entry which is preliminary data.</text>
</comment>
<dbReference type="InterPro" id="IPR052022">
    <property type="entry name" value="26kDa_periplasmic_antigen"/>
</dbReference>
<evidence type="ECO:0000313" key="2">
    <source>
        <dbReference type="EMBL" id="KUF12051.1"/>
    </source>
</evidence>
<dbReference type="PANTHER" id="PTHR34387:SF1">
    <property type="entry name" value="PERIPLASMIC IMMUNOGENIC PROTEIN"/>
    <property type="match status" value="1"/>
</dbReference>
<proteinExistence type="predicted"/>
<evidence type="ECO:0008006" key="4">
    <source>
        <dbReference type="Google" id="ProtNLM"/>
    </source>
</evidence>
<dbReference type="Gene3D" id="3.30.70.2970">
    <property type="entry name" value="Protein of unknown function (DUF541), domain 2"/>
    <property type="match status" value="1"/>
</dbReference>
<name>A0A0W7WN74_9RHOB</name>
<evidence type="ECO:0000256" key="1">
    <source>
        <dbReference type="SAM" id="SignalP"/>
    </source>
</evidence>
<dbReference type="Pfam" id="PF04402">
    <property type="entry name" value="SIMPL"/>
    <property type="match status" value="1"/>
</dbReference>